<protein>
    <submittedName>
        <fullName evidence="1">Uncharacterized protein</fullName>
    </submittedName>
</protein>
<accession>A0A1H7AWS5</accession>
<dbReference type="AlphaFoldDB" id="A0A1H7AWS5"/>
<proteinExistence type="predicted"/>
<dbReference type="Proteomes" id="UP000198866">
    <property type="component" value="Unassembled WGS sequence"/>
</dbReference>
<reference evidence="2" key="1">
    <citation type="submission" date="2016-10" db="EMBL/GenBank/DDBJ databases">
        <authorList>
            <person name="Varghese N."/>
            <person name="Submissions S."/>
        </authorList>
    </citation>
    <scope>NUCLEOTIDE SEQUENCE [LARGE SCALE GENOMIC DNA]</scope>
    <source>
        <strain evidence="2">LMG 26031</strain>
    </source>
</reference>
<dbReference type="OrthoDB" id="8926609at2"/>
<evidence type="ECO:0000313" key="1">
    <source>
        <dbReference type="EMBL" id="SEJ66572.1"/>
    </source>
</evidence>
<sequence>MKGDTHSLRAQIEKWFGYAQPISVRISRAQGQPHAMSGCKCVSVSQTSGPYAIVFFRHGDKSWRVYPPTATRPTLNAVSRVA</sequence>
<name>A0A1H7AWS5_9BURK</name>
<dbReference type="RefSeq" id="WP_090868313.1">
    <property type="nucleotide sequence ID" value="NZ_FNYE01000015.1"/>
</dbReference>
<evidence type="ECO:0000313" key="2">
    <source>
        <dbReference type="Proteomes" id="UP000198866"/>
    </source>
</evidence>
<gene>
    <name evidence="1" type="ORF">SAMN05192539_101542</name>
</gene>
<keyword evidence="2" id="KW-1185">Reference proteome</keyword>
<dbReference type="EMBL" id="FNYE01000015">
    <property type="protein sequence ID" value="SEJ66572.1"/>
    <property type="molecule type" value="Genomic_DNA"/>
</dbReference>
<organism evidence="1 2">
    <name type="scientific">Paraburkholderia diazotrophica</name>
    <dbReference type="NCBI Taxonomy" id="667676"/>
    <lineage>
        <taxon>Bacteria</taxon>
        <taxon>Pseudomonadati</taxon>
        <taxon>Pseudomonadota</taxon>
        <taxon>Betaproteobacteria</taxon>
        <taxon>Burkholderiales</taxon>
        <taxon>Burkholderiaceae</taxon>
        <taxon>Paraburkholderia</taxon>
    </lineage>
</organism>